<feature type="region of interest" description="Disordered" evidence="1">
    <location>
        <begin position="138"/>
        <end position="172"/>
    </location>
</feature>
<name>A0A086T2N6_HAPC1</name>
<dbReference type="HOGENOM" id="CLU_048904_2_0_1"/>
<dbReference type="PANTHER" id="PTHR15141:SF76">
    <property type="entry name" value="TRANSCRIPTION ELONGATION FACTOR B POLYPEPTIDE 3"/>
    <property type="match status" value="1"/>
</dbReference>
<feature type="compositionally biased region" description="Acidic residues" evidence="1">
    <location>
        <begin position="254"/>
        <end position="268"/>
    </location>
</feature>
<evidence type="ECO:0000313" key="2">
    <source>
        <dbReference type="EMBL" id="KFH43618.1"/>
    </source>
</evidence>
<feature type="region of interest" description="Disordered" evidence="1">
    <location>
        <begin position="200"/>
        <end position="405"/>
    </location>
</feature>
<dbReference type="AlphaFoldDB" id="A0A086T2N6"/>
<gene>
    <name evidence="2" type="ORF">ACRE_056310</name>
</gene>
<feature type="compositionally biased region" description="Low complexity" evidence="1">
    <location>
        <begin position="230"/>
        <end position="242"/>
    </location>
</feature>
<dbReference type="Proteomes" id="UP000029964">
    <property type="component" value="Unassembled WGS sequence"/>
</dbReference>
<keyword evidence="3" id="KW-1185">Reference proteome</keyword>
<dbReference type="GO" id="GO:0006368">
    <property type="term" value="P:transcription elongation by RNA polymerase II"/>
    <property type="evidence" value="ECO:0007669"/>
    <property type="project" value="InterPro"/>
</dbReference>
<accession>A0A086T2N6</accession>
<evidence type="ECO:0000256" key="1">
    <source>
        <dbReference type="SAM" id="MobiDB-lite"/>
    </source>
</evidence>
<proteinExistence type="predicted"/>
<dbReference type="InterPro" id="IPR051870">
    <property type="entry name" value="Elongin-A_domain"/>
</dbReference>
<sequence>MPVRSLLDLASLACIKHIRHLDSVGDYLPYDTVRHILLKVENAHQLRRIELNSPQIEGRTGEIWLKIIERDFPLEFRSKAYKPQNPSKWYRVWEKYKGDHDRSVEESEMKLRNAMAGLQEARERNTSKIVERKLLPRKGATGPRRGGHRADTSSSTLNFTGGTRTKTSTGASVMRKVRREANEIASITGSLSRAISLPQRRPAQAVLKKAPQSMIDDRRRAAQPSPAPPLRALAAPRVPSAVKLHEERATFISDSEEEEGNPDGDATSDVDKKRPAAKATARVMTKIAPKVPTSSGLRRAAAASLLKTRPSTAASLRTTAAKAAITSRTAEQRPRPVGTSSSPVKGPSSTVEPGASSPEKHPPKTSRLPDQDGPNPAQLGAGSPLPRPPKRKAPDVFMRPKKRPH</sequence>
<dbReference type="STRING" id="857340.A0A086T2N6"/>
<feature type="compositionally biased region" description="Low complexity" evidence="1">
    <location>
        <begin position="294"/>
        <end position="324"/>
    </location>
</feature>
<comment type="caution">
    <text evidence="2">The sequence shown here is derived from an EMBL/GenBank/DDBJ whole genome shotgun (WGS) entry which is preliminary data.</text>
</comment>
<feature type="compositionally biased region" description="Polar residues" evidence="1">
    <location>
        <begin position="338"/>
        <end position="351"/>
    </location>
</feature>
<dbReference type="Pfam" id="PF06881">
    <property type="entry name" value="Elongin_A"/>
    <property type="match status" value="1"/>
</dbReference>
<dbReference type="OrthoDB" id="21513at2759"/>
<feature type="compositionally biased region" description="Basic and acidic residues" evidence="1">
    <location>
        <begin position="358"/>
        <end position="370"/>
    </location>
</feature>
<evidence type="ECO:0000313" key="3">
    <source>
        <dbReference type="Proteomes" id="UP000029964"/>
    </source>
</evidence>
<reference evidence="3" key="1">
    <citation type="journal article" date="2014" name="Genome Announc.">
        <title>Genome sequence and annotation of Acremonium chrysogenum, producer of the beta-lactam antibiotic cephalosporin C.</title>
        <authorList>
            <person name="Terfehr D."/>
            <person name="Dahlmann T.A."/>
            <person name="Specht T."/>
            <person name="Zadra I."/>
            <person name="Kuernsteiner H."/>
            <person name="Kueck U."/>
        </authorList>
    </citation>
    <scope>NUCLEOTIDE SEQUENCE [LARGE SCALE GENOMIC DNA]</scope>
    <source>
        <strain evidence="3">ATCC 11550 / CBS 779.69 / DSM 880 / IAM 14645 / JCM 23072 / IMI 49137</strain>
    </source>
</reference>
<dbReference type="GO" id="GO:0070449">
    <property type="term" value="C:elongin complex"/>
    <property type="evidence" value="ECO:0007669"/>
    <property type="project" value="InterPro"/>
</dbReference>
<dbReference type="EMBL" id="JPKY01000065">
    <property type="protein sequence ID" value="KFH43618.1"/>
    <property type="molecule type" value="Genomic_DNA"/>
</dbReference>
<dbReference type="PANTHER" id="PTHR15141">
    <property type="entry name" value="TRANSCRIPTION ELONGATION FACTOR B POLYPEPTIDE 3"/>
    <property type="match status" value="1"/>
</dbReference>
<feature type="compositionally biased region" description="Polar residues" evidence="1">
    <location>
        <begin position="152"/>
        <end position="171"/>
    </location>
</feature>
<organism evidence="2 3">
    <name type="scientific">Hapsidospora chrysogenum (strain ATCC 11550 / CBS 779.69 / DSM 880 / IAM 14645 / JCM 23072 / IMI 49137)</name>
    <name type="common">Acremonium chrysogenum</name>
    <dbReference type="NCBI Taxonomy" id="857340"/>
    <lineage>
        <taxon>Eukaryota</taxon>
        <taxon>Fungi</taxon>
        <taxon>Dikarya</taxon>
        <taxon>Ascomycota</taxon>
        <taxon>Pezizomycotina</taxon>
        <taxon>Sordariomycetes</taxon>
        <taxon>Hypocreomycetidae</taxon>
        <taxon>Hypocreales</taxon>
        <taxon>Bionectriaceae</taxon>
        <taxon>Hapsidospora</taxon>
    </lineage>
</organism>
<dbReference type="Gene3D" id="6.10.250.3180">
    <property type="match status" value="1"/>
</dbReference>
<dbReference type="InterPro" id="IPR010684">
    <property type="entry name" value="RNA_pol_II_trans_fac_SIII_A"/>
</dbReference>
<protein>
    <submittedName>
        <fullName evidence="2">Elongin-A-like protein</fullName>
    </submittedName>
</protein>